<organism evidence="2">
    <name type="scientific">Arundo donax</name>
    <name type="common">Giant reed</name>
    <name type="synonym">Donax arundinaceus</name>
    <dbReference type="NCBI Taxonomy" id="35708"/>
    <lineage>
        <taxon>Eukaryota</taxon>
        <taxon>Viridiplantae</taxon>
        <taxon>Streptophyta</taxon>
        <taxon>Embryophyta</taxon>
        <taxon>Tracheophyta</taxon>
        <taxon>Spermatophyta</taxon>
        <taxon>Magnoliopsida</taxon>
        <taxon>Liliopsida</taxon>
        <taxon>Poales</taxon>
        <taxon>Poaceae</taxon>
        <taxon>PACMAD clade</taxon>
        <taxon>Arundinoideae</taxon>
        <taxon>Arundineae</taxon>
        <taxon>Arundo</taxon>
    </lineage>
</organism>
<reference evidence="2" key="1">
    <citation type="submission" date="2014-09" db="EMBL/GenBank/DDBJ databases">
        <authorList>
            <person name="Magalhaes I.L.F."/>
            <person name="Oliveira U."/>
            <person name="Santos F.R."/>
            <person name="Vidigal T.H.D.A."/>
            <person name="Brescovit A.D."/>
            <person name="Santos A.J."/>
        </authorList>
    </citation>
    <scope>NUCLEOTIDE SEQUENCE</scope>
    <source>
        <tissue evidence="2">Shoot tissue taken approximately 20 cm above the soil surface</tissue>
    </source>
</reference>
<accession>A0A0A9EBP0</accession>
<name>A0A0A9EBP0_ARUDO</name>
<feature type="region of interest" description="Disordered" evidence="1">
    <location>
        <begin position="1"/>
        <end position="23"/>
    </location>
</feature>
<evidence type="ECO:0000313" key="2">
    <source>
        <dbReference type="EMBL" id="JAD98134.1"/>
    </source>
</evidence>
<dbReference type="AlphaFoldDB" id="A0A0A9EBP0"/>
<proteinExistence type="predicted"/>
<protein>
    <submittedName>
        <fullName evidence="2">Uncharacterized protein</fullName>
    </submittedName>
</protein>
<evidence type="ECO:0000256" key="1">
    <source>
        <dbReference type="SAM" id="MobiDB-lite"/>
    </source>
</evidence>
<sequence>MFQVSHYSTTTTKPFSHKQVKIG</sequence>
<feature type="compositionally biased region" description="Polar residues" evidence="1">
    <location>
        <begin position="1"/>
        <end position="14"/>
    </location>
</feature>
<reference evidence="2" key="2">
    <citation type="journal article" date="2015" name="Data Brief">
        <title>Shoot transcriptome of the giant reed, Arundo donax.</title>
        <authorList>
            <person name="Barrero R.A."/>
            <person name="Guerrero F.D."/>
            <person name="Moolhuijzen P."/>
            <person name="Goolsby J.A."/>
            <person name="Tidwell J."/>
            <person name="Bellgard S.E."/>
            <person name="Bellgard M.I."/>
        </authorList>
    </citation>
    <scope>NUCLEOTIDE SEQUENCE</scope>
    <source>
        <tissue evidence="2">Shoot tissue taken approximately 20 cm above the soil surface</tissue>
    </source>
</reference>
<dbReference type="EMBL" id="GBRH01199761">
    <property type="protein sequence ID" value="JAD98134.1"/>
    <property type="molecule type" value="Transcribed_RNA"/>
</dbReference>